<organism evidence="2 3">
    <name type="scientific">Ectopseudomonas mendocina</name>
    <name type="common">Pseudomonas mendocina</name>
    <dbReference type="NCBI Taxonomy" id="300"/>
    <lineage>
        <taxon>Bacteria</taxon>
        <taxon>Pseudomonadati</taxon>
        <taxon>Pseudomonadota</taxon>
        <taxon>Gammaproteobacteria</taxon>
        <taxon>Pseudomonadales</taxon>
        <taxon>Pseudomonadaceae</taxon>
        <taxon>Ectopseudomonas</taxon>
    </lineage>
</organism>
<sequence length="109" mass="11967">MLTSSALDYLGLTKQFGRKELELYSAELSKQLPGLFIHLSSEVRQNLLPAHCRTGGPPPYSAVQNNMRSLEPVLLSIEQDVQNKLATVSPSKSRPSTTLDLSLPTQSTQ</sequence>
<evidence type="ECO:0000313" key="3">
    <source>
        <dbReference type="Proteomes" id="UP001476583"/>
    </source>
</evidence>
<name>A0ABZ2RF34_ECTME</name>
<feature type="region of interest" description="Disordered" evidence="1">
    <location>
        <begin position="85"/>
        <end position="109"/>
    </location>
</feature>
<accession>A0ABZ2RF34</accession>
<dbReference type="Proteomes" id="UP001476583">
    <property type="component" value="Chromosome"/>
</dbReference>
<protein>
    <submittedName>
        <fullName evidence="2">Uncharacterized protein</fullName>
    </submittedName>
</protein>
<keyword evidence="3" id="KW-1185">Reference proteome</keyword>
<dbReference type="EMBL" id="CP148074">
    <property type="protein sequence ID" value="WXL24942.1"/>
    <property type="molecule type" value="Genomic_DNA"/>
</dbReference>
<evidence type="ECO:0000256" key="1">
    <source>
        <dbReference type="SAM" id="MobiDB-lite"/>
    </source>
</evidence>
<reference evidence="2 3" key="1">
    <citation type="submission" date="2024-03" db="EMBL/GenBank/DDBJ databases">
        <title>Complete genome of BD2.</title>
        <authorList>
            <person name="Cao G."/>
        </authorList>
    </citation>
    <scope>NUCLEOTIDE SEQUENCE [LARGE SCALE GENOMIC DNA]</scope>
    <source>
        <strain evidence="2 3">BD2</strain>
    </source>
</reference>
<evidence type="ECO:0000313" key="2">
    <source>
        <dbReference type="EMBL" id="WXL24942.1"/>
    </source>
</evidence>
<gene>
    <name evidence="2" type="ORF">WG219_16745</name>
</gene>
<proteinExistence type="predicted"/>